<protein>
    <recommendedName>
        <fullName evidence="3">DUF7136 domain-containing protein</fullName>
    </recommendedName>
</protein>
<organism evidence="4">
    <name type="scientific">Gibberella zeae</name>
    <name type="common">Wheat head blight fungus</name>
    <name type="synonym">Fusarium graminearum</name>
    <dbReference type="NCBI Taxonomy" id="5518"/>
    <lineage>
        <taxon>Eukaryota</taxon>
        <taxon>Fungi</taxon>
        <taxon>Dikarya</taxon>
        <taxon>Ascomycota</taxon>
        <taxon>Pezizomycotina</taxon>
        <taxon>Sordariomycetes</taxon>
        <taxon>Hypocreomycetidae</taxon>
        <taxon>Hypocreales</taxon>
        <taxon>Nectriaceae</taxon>
        <taxon>Fusarium</taxon>
    </lineage>
</organism>
<evidence type="ECO:0000256" key="2">
    <source>
        <dbReference type="SAM" id="Phobius"/>
    </source>
</evidence>
<dbReference type="EMBL" id="CAAKMV010000174">
    <property type="protein sequence ID" value="VIO63381.1"/>
    <property type="molecule type" value="Genomic_DNA"/>
</dbReference>
<name>A0A4U9F2U8_GIBZA</name>
<feature type="domain" description="DUF7136" evidence="3">
    <location>
        <begin position="123"/>
        <end position="320"/>
    </location>
</feature>
<keyword evidence="2" id="KW-1133">Transmembrane helix</keyword>
<feature type="compositionally biased region" description="Polar residues" evidence="1">
    <location>
        <begin position="327"/>
        <end position="350"/>
    </location>
</feature>
<gene>
    <name evidence="4" type="ORF">FUG_LOCUS511897</name>
</gene>
<reference evidence="4" key="1">
    <citation type="submission" date="2019-04" db="EMBL/GenBank/DDBJ databases">
        <authorList>
            <person name="Melise S."/>
            <person name="Noan J."/>
            <person name="Okalmin O."/>
        </authorList>
    </citation>
    <scope>NUCLEOTIDE SEQUENCE</scope>
    <source>
        <strain evidence="4">FN9</strain>
    </source>
</reference>
<evidence type="ECO:0000256" key="1">
    <source>
        <dbReference type="SAM" id="MobiDB-lite"/>
    </source>
</evidence>
<proteinExistence type="predicted"/>
<keyword evidence="2" id="KW-0812">Transmembrane</keyword>
<dbReference type="InterPro" id="IPR055560">
    <property type="entry name" value="DUF7136"/>
</dbReference>
<keyword evidence="2" id="KW-0472">Membrane</keyword>
<dbReference type="AlphaFoldDB" id="A0A4U9F2U8"/>
<dbReference type="Pfam" id="PF23584">
    <property type="entry name" value="DUF7136"/>
    <property type="match status" value="1"/>
</dbReference>
<feature type="region of interest" description="Disordered" evidence="1">
    <location>
        <begin position="327"/>
        <end position="372"/>
    </location>
</feature>
<evidence type="ECO:0000313" key="4">
    <source>
        <dbReference type="EMBL" id="VIO63381.1"/>
    </source>
</evidence>
<accession>A0A4U9F2U8</accession>
<feature type="transmembrane region" description="Helical" evidence="2">
    <location>
        <begin position="379"/>
        <end position="397"/>
    </location>
</feature>
<evidence type="ECO:0000259" key="3">
    <source>
        <dbReference type="Pfam" id="PF23584"/>
    </source>
</evidence>
<sequence length="398" mass="43439">MAQDSSRKERDPPTTSFFMICRHELLSVMLLESCEAYWGKFNHNQTINAKGFSLSAGPQIELVLDAASRDGSMLEGLTITLGLRKWLKYIPISNKFIWSRVIPFFTLWFSILAAASDEDVVSFPAIGEVDIVFPREDTYAAEAPFPVIFGLQNAPVLTTFSGTLNWELDCAYTLFGIGRLYLDFLPDTEPYYFLNTSQAIADADEDQFQYWRGEEDSCILKWDFRWTTICEPRSDGSVLLKNNQFQRSGNVTFTLRPGAKTARKAIAEYEGCAIGGTAIKLEKNHTVGCPILAQDSSPKPKPCDLDVKKARSSLAAAVVKPTTSLTEIPSKTADSGVRTTGTGADNGSKPTSTSGKAGGGDASADSENVARGHSVSDNGGLFTVFLALSVGIIFSLWL</sequence>